<dbReference type="Proteomes" id="UP001054945">
    <property type="component" value="Unassembled WGS sequence"/>
</dbReference>
<dbReference type="EMBL" id="BPLR01010300">
    <property type="protein sequence ID" value="GIY38421.1"/>
    <property type="molecule type" value="Genomic_DNA"/>
</dbReference>
<keyword evidence="3" id="KW-1185">Reference proteome</keyword>
<comment type="caution">
    <text evidence="2">The sequence shown here is derived from an EMBL/GenBank/DDBJ whole genome shotgun (WGS) entry which is preliminary data.</text>
</comment>
<name>A0AAV4SZ57_CAEEX</name>
<organism evidence="2 3">
    <name type="scientific">Caerostris extrusa</name>
    <name type="common">Bark spider</name>
    <name type="synonym">Caerostris bankana</name>
    <dbReference type="NCBI Taxonomy" id="172846"/>
    <lineage>
        <taxon>Eukaryota</taxon>
        <taxon>Metazoa</taxon>
        <taxon>Ecdysozoa</taxon>
        <taxon>Arthropoda</taxon>
        <taxon>Chelicerata</taxon>
        <taxon>Arachnida</taxon>
        <taxon>Araneae</taxon>
        <taxon>Araneomorphae</taxon>
        <taxon>Entelegynae</taxon>
        <taxon>Araneoidea</taxon>
        <taxon>Araneidae</taxon>
        <taxon>Caerostris</taxon>
    </lineage>
</organism>
<evidence type="ECO:0000313" key="2">
    <source>
        <dbReference type="EMBL" id="GIY38421.1"/>
    </source>
</evidence>
<sequence length="80" mass="9152">MPIPYDRHHLSSNSLTQIESNLPINQPRPKLTCKGGSKEKPNKEPLKAGDVTMQRLTLASEPFWSSYTLCSVRSRESRRR</sequence>
<feature type="compositionally biased region" description="Basic and acidic residues" evidence="1">
    <location>
        <begin position="36"/>
        <end position="45"/>
    </location>
</feature>
<gene>
    <name evidence="2" type="ORF">CEXT_31461</name>
</gene>
<feature type="compositionally biased region" description="Polar residues" evidence="1">
    <location>
        <begin position="11"/>
        <end position="24"/>
    </location>
</feature>
<proteinExistence type="predicted"/>
<reference evidence="2 3" key="1">
    <citation type="submission" date="2021-06" db="EMBL/GenBank/DDBJ databases">
        <title>Caerostris extrusa draft genome.</title>
        <authorList>
            <person name="Kono N."/>
            <person name="Arakawa K."/>
        </authorList>
    </citation>
    <scope>NUCLEOTIDE SEQUENCE [LARGE SCALE GENOMIC DNA]</scope>
</reference>
<dbReference type="AlphaFoldDB" id="A0AAV4SZ57"/>
<evidence type="ECO:0000313" key="3">
    <source>
        <dbReference type="Proteomes" id="UP001054945"/>
    </source>
</evidence>
<feature type="region of interest" description="Disordered" evidence="1">
    <location>
        <begin position="1"/>
        <end position="45"/>
    </location>
</feature>
<accession>A0AAV4SZ57</accession>
<protein>
    <submittedName>
        <fullName evidence="2">Uncharacterized protein</fullName>
    </submittedName>
</protein>
<evidence type="ECO:0000256" key="1">
    <source>
        <dbReference type="SAM" id="MobiDB-lite"/>
    </source>
</evidence>